<dbReference type="GO" id="GO:0004519">
    <property type="term" value="F:endonuclease activity"/>
    <property type="evidence" value="ECO:0007669"/>
    <property type="project" value="UniProtKB-KW"/>
</dbReference>
<keyword evidence="2" id="KW-0378">Hydrolase</keyword>
<dbReference type="Pfam" id="PF18860">
    <property type="entry name" value="AbiJ_NTD3"/>
    <property type="match status" value="1"/>
</dbReference>
<reference evidence="2 3" key="1">
    <citation type="submission" date="2022-06" db="EMBL/GenBank/DDBJ databases">
        <title>Sequencing the genomes of 1000 actinobacteria strains.</title>
        <authorList>
            <person name="Klenk H.-P."/>
        </authorList>
    </citation>
    <scope>NUCLEOTIDE SEQUENCE [LARGE SCALE GENOMIC DNA]</scope>
    <source>
        <strain evidence="2 3">DSM 44170</strain>
    </source>
</reference>
<protein>
    <submittedName>
        <fullName evidence="2">Very-short-patch-repair endonuclease</fullName>
    </submittedName>
</protein>
<sequence>MTRRRLADGLAQMRIQWSGTLDEVHFLSRLYELDTLPSYDSRFTTASRDIAQHRLLNLDWDDDWIFEDPRFGLANGDEPLLAFLAEMLHPAVRIDRSEAEALRAFLNGILIHDGYELIQVDTISGSPIFAPRRIGSGVRGELKNLIFATIGPKPEIVLDDAVNNDLRIVKNEQGCLVYDRKLAAHGLTWAELTNWWADREGMSDSPTRDISRSLYQRLDQSLGNNGAERRILRVYAERYIRLGPDIPALIPQVYLHYDPYTRRRYLPGTSPLARQRMDFLLLLPNQVRIVIECDGRQHYADNDGRASPRRYAAMMAEDRDLRLKGYEVYRFGGDELVDSPATTRMLDAFFERLATRYAD</sequence>
<dbReference type="Proteomes" id="UP001320766">
    <property type="component" value="Unassembled WGS sequence"/>
</dbReference>
<keyword evidence="2" id="KW-0255">Endonuclease</keyword>
<dbReference type="InterPro" id="IPR041427">
    <property type="entry name" value="AbiJ-NTD3"/>
</dbReference>
<keyword evidence="2" id="KW-0540">Nuclease</keyword>
<dbReference type="RefSeq" id="WP_253764950.1">
    <property type="nucleotide sequence ID" value="NZ_BAAAVE010000001.1"/>
</dbReference>
<feature type="domain" description="AbiJ-NTD3" evidence="1">
    <location>
        <begin position="2"/>
        <end position="163"/>
    </location>
</feature>
<evidence type="ECO:0000313" key="2">
    <source>
        <dbReference type="EMBL" id="MCP2343972.1"/>
    </source>
</evidence>
<dbReference type="EMBL" id="JAMZEC010000001">
    <property type="protein sequence ID" value="MCP2343972.1"/>
    <property type="molecule type" value="Genomic_DNA"/>
</dbReference>
<accession>A0ABT1JRJ4</accession>
<evidence type="ECO:0000259" key="1">
    <source>
        <dbReference type="Pfam" id="PF18860"/>
    </source>
</evidence>
<comment type="caution">
    <text evidence="2">The sequence shown here is derived from an EMBL/GenBank/DDBJ whole genome shotgun (WGS) entry which is preliminary data.</text>
</comment>
<evidence type="ECO:0000313" key="3">
    <source>
        <dbReference type="Proteomes" id="UP001320766"/>
    </source>
</evidence>
<gene>
    <name evidence="2" type="ORF">HD595_000094</name>
</gene>
<organism evidence="2 3">
    <name type="scientific">Nonomuraea roseoviolacea subsp. carminata</name>
    <dbReference type="NCBI Taxonomy" id="160689"/>
    <lineage>
        <taxon>Bacteria</taxon>
        <taxon>Bacillati</taxon>
        <taxon>Actinomycetota</taxon>
        <taxon>Actinomycetes</taxon>
        <taxon>Streptosporangiales</taxon>
        <taxon>Streptosporangiaceae</taxon>
        <taxon>Nonomuraea</taxon>
    </lineage>
</organism>
<proteinExistence type="predicted"/>
<keyword evidence="3" id="KW-1185">Reference proteome</keyword>
<name>A0ABT1JRJ4_9ACTN</name>